<feature type="region of interest" description="Disordered" evidence="1">
    <location>
        <begin position="518"/>
        <end position="542"/>
    </location>
</feature>
<dbReference type="AlphaFoldDB" id="A0A1X2GQ74"/>
<reference evidence="2 3" key="1">
    <citation type="submission" date="2016-07" db="EMBL/GenBank/DDBJ databases">
        <title>Pervasive Adenine N6-methylation of Active Genes in Fungi.</title>
        <authorList>
            <consortium name="DOE Joint Genome Institute"/>
            <person name="Mondo S.J."/>
            <person name="Dannebaum R.O."/>
            <person name="Kuo R.C."/>
            <person name="Labutti K."/>
            <person name="Haridas S."/>
            <person name="Kuo A."/>
            <person name="Salamov A."/>
            <person name="Ahrendt S.R."/>
            <person name="Lipzen A."/>
            <person name="Sullivan W."/>
            <person name="Andreopoulos W.B."/>
            <person name="Clum A."/>
            <person name="Lindquist E."/>
            <person name="Daum C."/>
            <person name="Ramamoorthy G.K."/>
            <person name="Gryganskyi A."/>
            <person name="Culley D."/>
            <person name="Magnuson J.K."/>
            <person name="James T.Y."/>
            <person name="O'Malley M.A."/>
            <person name="Stajich J.E."/>
            <person name="Spatafora J.W."/>
            <person name="Visel A."/>
            <person name="Grigoriev I.V."/>
        </authorList>
    </citation>
    <scope>NUCLEOTIDE SEQUENCE [LARGE SCALE GENOMIC DNA]</scope>
    <source>
        <strain evidence="2 3">NRRL 3301</strain>
    </source>
</reference>
<proteinExistence type="predicted"/>
<dbReference type="Proteomes" id="UP000242146">
    <property type="component" value="Unassembled WGS sequence"/>
</dbReference>
<name>A0A1X2GQ74_9FUNG</name>
<evidence type="ECO:0000256" key="1">
    <source>
        <dbReference type="SAM" id="MobiDB-lite"/>
    </source>
</evidence>
<organism evidence="2 3">
    <name type="scientific">Hesseltinella vesiculosa</name>
    <dbReference type="NCBI Taxonomy" id="101127"/>
    <lineage>
        <taxon>Eukaryota</taxon>
        <taxon>Fungi</taxon>
        <taxon>Fungi incertae sedis</taxon>
        <taxon>Mucoromycota</taxon>
        <taxon>Mucoromycotina</taxon>
        <taxon>Mucoromycetes</taxon>
        <taxon>Mucorales</taxon>
        <taxon>Cunninghamellaceae</taxon>
        <taxon>Hesseltinella</taxon>
    </lineage>
</organism>
<evidence type="ECO:0000313" key="3">
    <source>
        <dbReference type="Proteomes" id="UP000242146"/>
    </source>
</evidence>
<evidence type="ECO:0000313" key="2">
    <source>
        <dbReference type="EMBL" id="ORX58911.1"/>
    </source>
</evidence>
<comment type="caution">
    <text evidence="2">The sequence shown here is derived from an EMBL/GenBank/DDBJ whole genome shotgun (WGS) entry which is preliminary data.</text>
</comment>
<dbReference type="OrthoDB" id="10678783at2759"/>
<accession>A0A1X2GQ74</accession>
<protein>
    <submittedName>
        <fullName evidence="2">Uncharacterized protein</fullName>
    </submittedName>
</protein>
<keyword evidence="3" id="KW-1185">Reference proteome</keyword>
<dbReference type="EMBL" id="MCGT01000006">
    <property type="protein sequence ID" value="ORX58911.1"/>
    <property type="molecule type" value="Genomic_DNA"/>
</dbReference>
<sequence>MVKRLQGINIPRLVRTLINEQTNQNLHKMSFLTYGITLIQDNFANCLLRDATNVMVAIRRMMSNTKNDYNYAVNKPYAMTESHITLLETPFFLDYDGSGAFEPFDIMDNMPVTPGMVDDSTLMMTDPDYLHPEYEQRIQIVPTTTEGLPTTYEIPTTYEFLNTHEIPSHVSNVDNGINEDMSISSNHSFNLEELLLLDPEESPNRGDLTETWLDHVLGITTSHFEPMDTTLEPLPLRTEFEIPAADLLTPDVPMQPQEYDWAVFDSTSVYVSREPDPVREVPVWVSFPARQVPPESMLGQRRRSNTLFSEENASTSGRIVPHRQRRRLEMPSHMATSMRRSQSTSDMSHLVIIGSQDPAAVTNQQVLRRQHYTALFDRVNTIANYDRLDPSSIVNNPNDGLFTRQPTTLTPAQQAGAILRRIMASPNLVQVPGFWTRVRRNQQGELIDRSLPTEMEMGRGEFQADREAFAEETMEERFVDEVARHAIPLPYVGSSSSPVHGSGGSPSEIARSLLHQGLADGENPRPSRSRNGRTDSVDFGTLDLNDDFNRATSIGDSSFPLLNFTSGDDAPETDQEPDYADLIEQEMEQMEPIVENPEHLDMFYWHLVQSQSIEEPGTMTFQTVFSPNNPTATRSTVSLAFFNILVLTSQGNHRVAVHQDIAYGPIILKLTDPVTHRHWPRSTAVHHQI</sequence>
<gene>
    <name evidence="2" type="ORF">DM01DRAFT_1405521</name>
</gene>